<dbReference type="Pfam" id="PF05193">
    <property type="entry name" value="Peptidase_M16_C"/>
    <property type="match status" value="1"/>
</dbReference>
<gene>
    <name evidence="5" type="ORF">FRZ32_07465</name>
</gene>
<organism evidence="5 6">
    <name type="scientific">Allosphingosinicella ginsenosidimutans</name>
    <dbReference type="NCBI Taxonomy" id="1176539"/>
    <lineage>
        <taxon>Bacteria</taxon>
        <taxon>Pseudomonadati</taxon>
        <taxon>Pseudomonadota</taxon>
        <taxon>Alphaproteobacteria</taxon>
        <taxon>Sphingomonadales</taxon>
        <taxon>Sphingomonadaceae</taxon>
        <taxon>Allosphingosinicella</taxon>
    </lineage>
</organism>
<sequence length="409" mass="43243">MPMQLTTLPNGLRVASRTMPGIETVAVGLYAEAGARHEPARLNGIAHLYEHMVFKGAGPRSAREISEAIEDVGGDLNAATDREGTSFSATLLAEHLPLGIEVIADMILAPHFKADDLAREKEVVLQELGEARDTPSDIIFDDLWMAAFPDQPIGRSVLGDEASIAAIGVDDLHAWRKERYRAGSLTLVAAGKVDHGALVAVAEERFASLPEGRIAAADTARFAGTSRASRPRADQAHLAVAWPAPAAGEADAHGARLFSDIVGAGASSRLFQAVREDRGLAYSVWSSVQTYRDAGLLYLYAATARREATAASALIEDVVRDAARTATPRELERAKAQAKAGLLMSLETSWGQANYVARVLAIHGRLVPPAELVAQIDAVTLDEVRAAGAAMLAGTQARATIGVPAVRAA</sequence>
<dbReference type="Proteomes" id="UP000321249">
    <property type="component" value="Unassembled WGS sequence"/>
</dbReference>
<dbReference type="EMBL" id="VOQQ01000001">
    <property type="protein sequence ID" value="TXC63512.1"/>
    <property type="molecule type" value="Genomic_DNA"/>
</dbReference>
<feature type="domain" description="Peptidase M16 C-terminal" evidence="4">
    <location>
        <begin position="168"/>
        <end position="337"/>
    </location>
</feature>
<dbReference type="InterPro" id="IPR011765">
    <property type="entry name" value="Pept_M16_N"/>
</dbReference>
<comment type="similarity">
    <text evidence="1">Belongs to the peptidase M16 family.</text>
</comment>
<dbReference type="InterPro" id="IPR007863">
    <property type="entry name" value="Peptidase_M16_C"/>
</dbReference>
<keyword evidence="2" id="KW-0378">Hydrolase</keyword>
<evidence type="ECO:0000256" key="1">
    <source>
        <dbReference type="ARBA" id="ARBA00007261"/>
    </source>
</evidence>
<feature type="domain" description="Peptidase M16 N-terminal" evidence="3">
    <location>
        <begin position="13"/>
        <end position="160"/>
    </location>
</feature>
<dbReference type="SUPFAM" id="SSF63411">
    <property type="entry name" value="LuxS/MPP-like metallohydrolase"/>
    <property type="match status" value="2"/>
</dbReference>
<reference evidence="5 6" key="1">
    <citation type="journal article" date="2015" name="J. Microbiol.">
        <title>Sphingosinicella ginsenosidimutans sp. nov., with ginsenoside converting activity.</title>
        <authorList>
            <person name="Kim J.K."/>
            <person name="Kang M.S."/>
            <person name="Park S.C."/>
            <person name="Kim K.M."/>
            <person name="Choi K."/>
            <person name="Yoon M.H."/>
            <person name="Im W.T."/>
        </authorList>
    </citation>
    <scope>NUCLEOTIDE SEQUENCE [LARGE SCALE GENOMIC DNA]</scope>
    <source>
        <strain evidence="5 6">BS-11</strain>
    </source>
</reference>
<keyword evidence="2" id="KW-0482">Metalloprotease</keyword>
<keyword evidence="2" id="KW-0645">Protease</keyword>
<dbReference type="InterPro" id="IPR050361">
    <property type="entry name" value="MPP/UQCRC_Complex"/>
</dbReference>
<protein>
    <submittedName>
        <fullName evidence="5">Insulinase family protein</fullName>
    </submittedName>
</protein>
<evidence type="ECO:0000259" key="3">
    <source>
        <dbReference type="Pfam" id="PF00675"/>
    </source>
</evidence>
<dbReference type="Gene3D" id="3.30.830.10">
    <property type="entry name" value="Metalloenzyme, LuxS/M16 peptidase-like"/>
    <property type="match status" value="2"/>
</dbReference>
<evidence type="ECO:0000313" key="6">
    <source>
        <dbReference type="Proteomes" id="UP000321249"/>
    </source>
</evidence>
<dbReference type="OrthoDB" id="9811314at2"/>
<dbReference type="PANTHER" id="PTHR11851">
    <property type="entry name" value="METALLOPROTEASE"/>
    <property type="match status" value="1"/>
</dbReference>
<proteinExistence type="inferred from homology"/>
<dbReference type="GO" id="GO:0008237">
    <property type="term" value="F:metallopeptidase activity"/>
    <property type="evidence" value="ECO:0007669"/>
    <property type="project" value="UniProtKB-KW"/>
</dbReference>
<keyword evidence="6" id="KW-1185">Reference proteome</keyword>
<dbReference type="Pfam" id="PF00675">
    <property type="entry name" value="Peptidase_M16"/>
    <property type="match status" value="1"/>
</dbReference>
<dbReference type="InterPro" id="IPR011249">
    <property type="entry name" value="Metalloenz_LuxS/M16"/>
</dbReference>
<dbReference type="RefSeq" id="WP_147042919.1">
    <property type="nucleotide sequence ID" value="NZ_BAABIR010000003.1"/>
</dbReference>
<evidence type="ECO:0000256" key="2">
    <source>
        <dbReference type="ARBA" id="ARBA00023049"/>
    </source>
</evidence>
<dbReference type="GO" id="GO:0046872">
    <property type="term" value="F:metal ion binding"/>
    <property type="evidence" value="ECO:0007669"/>
    <property type="project" value="InterPro"/>
</dbReference>
<comment type="caution">
    <text evidence="5">The sequence shown here is derived from an EMBL/GenBank/DDBJ whole genome shotgun (WGS) entry which is preliminary data.</text>
</comment>
<accession>A0A5C6TSV6</accession>
<dbReference type="AlphaFoldDB" id="A0A5C6TSV6"/>
<evidence type="ECO:0000259" key="4">
    <source>
        <dbReference type="Pfam" id="PF05193"/>
    </source>
</evidence>
<dbReference type="PANTHER" id="PTHR11851:SF49">
    <property type="entry name" value="MITOCHONDRIAL-PROCESSING PEPTIDASE SUBUNIT ALPHA"/>
    <property type="match status" value="1"/>
</dbReference>
<evidence type="ECO:0000313" key="5">
    <source>
        <dbReference type="EMBL" id="TXC63512.1"/>
    </source>
</evidence>
<name>A0A5C6TSV6_9SPHN</name>